<dbReference type="STRING" id="156889.Mmc1_3374"/>
<gene>
    <name evidence="2" type="ordered locus">Mmc1_3374</name>
</gene>
<feature type="transmembrane region" description="Helical" evidence="1">
    <location>
        <begin position="158"/>
        <end position="178"/>
    </location>
</feature>
<dbReference type="KEGG" id="mgm:Mmc1_3374"/>
<evidence type="ECO:0000313" key="2">
    <source>
        <dbReference type="EMBL" id="ABK45860.1"/>
    </source>
</evidence>
<dbReference type="Proteomes" id="UP000002586">
    <property type="component" value="Chromosome"/>
</dbReference>
<keyword evidence="1" id="KW-0472">Membrane</keyword>
<sequence length="220" mass="24276">MVGYWIDLYHRWEPMQTPVTTDTMACPWCDTLHKVPTPLPEGQFHCVRCHSTLFHYKQGGARRALAWALSGLILLIPAITLPFMALEAGGQWQAGSILDGVIALWESGSPVVGALVLLTGMLAPTLHIAGLAFVAWLMRRDTPPPHWAAPLYRQVGVIRHWSMLEVYMLGLIVAATKLGDLAHVSMEQGLWAFVGLVVATSRAGAALEPALAWRRWQVPR</sequence>
<keyword evidence="1" id="KW-1133">Transmembrane helix</keyword>
<protein>
    <submittedName>
        <fullName evidence="2">Paraquat-inducible protein A</fullName>
    </submittedName>
</protein>
<keyword evidence="1" id="KW-0812">Transmembrane</keyword>
<dbReference type="eggNOG" id="COG2995">
    <property type="taxonomic scope" value="Bacteria"/>
</dbReference>
<evidence type="ECO:0000256" key="1">
    <source>
        <dbReference type="SAM" id="Phobius"/>
    </source>
</evidence>
<dbReference type="Pfam" id="PF04403">
    <property type="entry name" value="PqiA"/>
    <property type="match status" value="1"/>
</dbReference>
<dbReference type="AlphaFoldDB" id="A0LD17"/>
<dbReference type="InterPro" id="IPR007498">
    <property type="entry name" value="PqiA-like"/>
</dbReference>
<reference evidence="2 3" key="2">
    <citation type="journal article" date="2012" name="Int. J. Syst. Evol. Microbiol.">
        <title>Magnetococcus marinus gen. nov., sp. nov., a marine, magnetotactic bacterium that represents a novel lineage (Magnetococcaceae fam. nov.; Magnetococcales ord. nov.) at the base of the Alphaproteobacteria.</title>
        <authorList>
            <person name="Bazylinski D.A."/>
            <person name="Williams T.J."/>
            <person name="Lefevre C.T."/>
            <person name="Berg R.J."/>
            <person name="Zhang C.L."/>
            <person name="Bowser S.S."/>
            <person name="Dean A.J."/>
            <person name="Beveridge T.J."/>
        </authorList>
    </citation>
    <scope>NUCLEOTIDE SEQUENCE [LARGE SCALE GENOMIC DNA]</scope>
    <source>
        <strain evidence="3">ATCC BAA-1437 / JCM 17883 / MC-1</strain>
    </source>
</reference>
<organism evidence="2 3">
    <name type="scientific">Magnetococcus marinus (strain ATCC BAA-1437 / JCM 17883 / MC-1)</name>
    <dbReference type="NCBI Taxonomy" id="156889"/>
    <lineage>
        <taxon>Bacteria</taxon>
        <taxon>Pseudomonadati</taxon>
        <taxon>Pseudomonadota</taxon>
        <taxon>Magnetococcia</taxon>
        <taxon>Magnetococcales</taxon>
        <taxon>Magnetococcaceae</taxon>
        <taxon>Magnetococcus</taxon>
    </lineage>
</organism>
<dbReference type="HOGENOM" id="CLU_041903_1_0_5"/>
<keyword evidence="3" id="KW-1185">Reference proteome</keyword>
<dbReference type="EMBL" id="CP000471">
    <property type="protein sequence ID" value="ABK45860.1"/>
    <property type="molecule type" value="Genomic_DNA"/>
</dbReference>
<evidence type="ECO:0000313" key="3">
    <source>
        <dbReference type="Proteomes" id="UP000002586"/>
    </source>
</evidence>
<name>A0LD17_MAGMM</name>
<accession>A0LD17</accession>
<feature type="transmembrane region" description="Helical" evidence="1">
    <location>
        <begin position="64"/>
        <end position="86"/>
    </location>
</feature>
<dbReference type="OrthoDB" id="5291921at2"/>
<proteinExistence type="predicted"/>
<reference evidence="3" key="1">
    <citation type="journal article" date="2009" name="Appl. Environ. Microbiol.">
        <title>Complete genome sequence of the chemolithoautotrophic marine magnetotactic coccus strain MC-1.</title>
        <authorList>
            <person name="Schubbe S."/>
            <person name="Williams T.J."/>
            <person name="Xie G."/>
            <person name="Kiss H.E."/>
            <person name="Brettin T.S."/>
            <person name="Martinez D."/>
            <person name="Ross C.A."/>
            <person name="Schuler D."/>
            <person name="Cox B.L."/>
            <person name="Nealson K.H."/>
            <person name="Bazylinski D.A."/>
        </authorList>
    </citation>
    <scope>NUCLEOTIDE SEQUENCE [LARGE SCALE GENOMIC DNA]</scope>
    <source>
        <strain evidence="3">ATCC BAA-1437 / JCM 17883 / MC-1</strain>
    </source>
</reference>
<feature type="transmembrane region" description="Helical" evidence="1">
    <location>
        <begin position="190"/>
        <end position="213"/>
    </location>
</feature>
<feature type="transmembrane region" description="Helical" evidence="1">
    <location>
        <begin position="114"/>
        <end position="137"/>
    </location>
</feature>
<dbReference type="RefSeq" id="WP_011714919.1">
    <property type="nucleotide sequence ID" value="NC_008576.1"/>
</dbReference>